<proteinExistence type="inferred from homology"/>
<dbReference type="Proteomes" id="UP000539350">
    <property type="component" value="Unassembled WGS sequence"/>
</dbReference>
<dbReference type="GO" id="GO:0016491">
    <property type="term" value="F:oxidoreductase activity"/>
    <property type="evidence" value="ECO:0007669"/>
    <property type="project" value="UniProtKB-KW"/>
</dbReference>
<feature type="domain" description="NADH:flavin oxidoreductase/NADH oxidase N-terminal" evidence="10">
    <location>
        <begin position="2"/>
        <end position="333"/>
    </location>
</feature>
<evidence type="ECO:0000256" key="1">
    <source>
        <dbReference type="ARBA" id="ARBA00001917"/>
    </source>
</evidence>
<keyword evidence="5" id="KW-0288">FMN</keyword>
<dbReference type="PRINTS" id="PR00411">
    <property type="entry name" value="PNDRDTASEI"/>
</dbReference>
<evidence type="ECO:0000256" key="5">
    <source>
        <dbReference type="ARBA" id="ARBA00022643"/>
    </source>
</evidence>
<evidence type="ECO:0000259" key="11">
    <source>
        <dbReference type="Pfam" id="PF07992"/>
    </source>
</evidence>
<keyword evidence="8" id="KW-0408">Iron</keyword>
<keyword evidence="4" id="KW-0285">Flavoprotein</keyword>
<dbReference type="InterPro" id="IPR001155">
    <property type="entry name" value="OxRdtase_FMN_N"/>
</dbReference>
<dbReference type="Pfam" id="PF00724">
    <property type="entry name" value="Oxidored_FMN"/>
    <property type="match status" value="1"/>
</dbReference>
<dbReference type="InterPro" id="IPR013785">
    <property type="entry name" value="Aldolase_TIM"/>
</dbReference>
<comment type="similarity">
    <text evidence="3">In the N-terminal section; belongs to the NADH:flavin oxidoreductase/NADH oxidase family.</text>
</comment>
<dbReference type="EMBL" id="JACFXU010000014">
    <property type="protein sequence ID" value="MBA6413066.1"/>
    <property type="molecule type" value="Genomic_DNA"/>
</dbReference>
<reference evidence="12 13" key="1">
    <citation type="submission" date="2020-07" db="EMBL/GenBank/DDBJ databases">
        <title>Halieaceae bacterium, F7430, whole genome shotgun sequencing project.</title>
        <authorList>
            <person name="Jiang S."/>
            <person name="Liu Z.W."/>
            <person name="Du Z.J."/>
        </authorList>
    </citation>
    <scope>NUCLEOTIDE SEQUENCE [LARGE SCALE GENOMIC DNA]</scope>
    <source>
        <strain evidence="12 13">F7430</strain>
    </source>
</reference>
<keyword evidence="13" id="KW-1185">Reference proteome</keyword>
<dbReference type="GO" id="GO:0010181">
    <property type="term" value="F:FMN binding"/>
    <property type="evidence" value="ECO:0007669"/>
    <property type="project" value="InterPro"/>
</dbReference>
<dbReference type="Gene3D" id="3.50.50.60">
    <property type="entry name" value="FAD/NAD(P)-binding domain"/>
    <property type="match status" value="2"/>
</dbReference>
<feature type="domain" description="FAD/NAD(P)-binding" evidence="11">
    <location>
        <begin position="385"/>
        <end position="638"/>
    </location>
</feature>
<dbReference type="PANTHER" id="PTHR42917">
    <property type="entry name" value="2,4-DIENOYL-COA REDUCTASE"/>
    <property type="match status" value="1"/>
</dbReference>
<evidence type="ECO:0000256" key="8">
    <source>
        <dbReference type="ARBA" id="ARBA00023004"/>
    </source>
</evidence>
<dbReference type="GO" id="GO:0051536">
    <property type="term" value="F:iron-sulfur cluster binding"/>
    <property type="evidence" value="ECO:0007669"/>
    <property type="project" value="UniProtKB-KW"/>
</dbReference>
<accession>A0A7W2TW87</accession>
<dbReference type="GO" id="GO:0046872">
    <property type="term" value="F:metal ion binding"/>
    <property type="evidence" value="ECO:0007669"/>
    <property type="project" value="UniProtKB-KW"/>
</dbReference>
<evidence type="ECO:0000256" key="9">
    <source>
        <dbReference type="ARBA" id="ARBA00023014"/>
    </source>
</evidence>
<evidence type="ECO:0000256" key="4">
    <source>
        <dbReference type="ARBA" id="ARBA00022630"/>
    </source>
</evidence>
<organism evidence="12 13">
    <name type="scientific">Sediminihaliea albiluteola</name>
    <dbReference type="NCBI Taxonomy" id="2758564"/>
    <lineage>
        <taxon>Bacteria</taxon>
        <taxon>Pseudomonadati</taxon>
        <taxon>Pseudomonadota</taxon>
        <taxon>Gammaproteobacteria</taxon>
        <taxon>Cellvibrionales</taxon>
        <taxon>Halieaceae</taxon>
        <taxon>Sediminihaliea</taxon>
    </lineage>
</organism>
<protein>
    <submittedName>
        <fullName evidence="12">FAD-dependent oxidoreductase</fullName>
    </submittedName>
</protein>
<keyword evidence="9" id="KW-0411">Iron-sulfur</keyword>
<keyword evidence="7" id="KW-0560">Oxidoreductase</keyword>
<dbReference type="CDD" id="cd02803">
    <property type="entry name" value="OYE_like_FMN_family"/>
    <property type="match status" value="1"/>
</dbReference>
<gene>
    <name evidence="12" type="ORF">H2508_08085</name>
</gene>
<evidence type="ECO:0000259" key="10">
    <source>
        <dbReference type="Pfam" id="PF00724"/>
    </source>
</evidence>
<comment type="caution">
    <text evidence="12">The sequence shown here is derived from an EMBL/GenBank/DDBJ whole genome shotgun (WGS) entry which is preliminary data.</text>
</comment>
<name>A0A7W2TW87_9GAMM</name>
<dbReference type="AlphaFoldDB" id="A0A7W2TW87"/>
<dbReference type="Pfam" id="PF07992">
    <property type="entry name" value="Pyr_redox_2"/>
    <property type="match status" value="1"/>
</dbReference>
<dbReference type="SUPFAM" id="SSF51905">
    <property type="entry name" value="FAD/NAD(P)-binding domain"/>
    <property type="match status" value="1"/>
</dbReference>
<dbReference type="RefSeq" id="WP_182171632.1">
    <property type="nucleotide sequence ID" value="NZ_JACFXU010000014.1"/>
</dbReference>
<evidence type="ECO:0000313" key="12">
    <source>
        <dbReference type="EMBL" id="MBA6413066.1"/>
    </source>
</evidence>
<sequence length="684" mass="74953">MKLLEAINIGRMQIKNRMVMAAMTTNYANEDQSPSARLQDYLVQRAKGGVGLITVEVCTVDVRQKYQPQSMSLGSDEFIAAHRQLTDAIHQYGAKVQPQITHPGPESMISVYHGEMSVGPSHGVAACHGMPARELAIEEFDDIVESYAQASRRAREAGYDGIELHAAHAYMLLGCFLSPLKNKRADDYGADTVENRTRLLLRVIHRIKAVAGQDFPITLRISGFERVPGGRDSYDSAVLAPILERAGVDAFHVSGGISDPMVSQMICGPEYQYGYNLPEAEAIKQVVNVPVMVVGRFLDPEFAEHTLQNSNVDMIVMGRPFLADPELPNKVARKEFDSIRRCISCQNCIDSMFLWPMDAKMNCAVNAATGRERELNYQVAAHKKHILVIGAGPAGMEAARVAALRGHRVTLMDKRRRLGGSLVLASTVHSDNERFLNYLKHQVRHLDIDIRLGEAVNLNTVQTLNPDEVIVATGAKLQYDDIPGITSKNVLTGSLLRDLANGEISSEAASLPSWLRFGLALSGPIIDRHLSPSRLRKLADWWLPLGKKVVIIGGDLAAIELAEFLAARKRDVHLLEKGPLIAAEIGPKRRFEHEKRLEKLAVRINTRVNYSAITESGVEISLDNGDIRLIPADSILLAGEPVADSTLYNELINAGFSCHAVGDVTGLGLIVKATAEGNAVAQRL</sequence>
<evidence type="ECO:0000313" key="13">
    <source>
        <dbReference type="Proteomes" id="UP000539350"/>
    </source>
</evidence>
<dbReference type="InterPro" id="IPR036188">
    <property type="entry name" value="FAD/NAD-bd_sf"/>
</dbReference>
<comment type="cofactor">
    <cofactor evidence="2">
        <name>[4Fe-4S] cluster</name>
        <dbReference type="ChEBI" id="CHEBI:49883"/>
    </cofactor>
</comment>
<dbReference type="InterPro" id="IPR051793">
    <property type="entry name" value="NADH:flavin_oxidoreductase"/>
</dbReference>
<keyword evidence="6" id="KW-0479">Metal-binding</keyword>
<evidence type="ECO:0000256" key="7">
    <source>
        <dbReference type="ARBA" id="ARBA00023002"/>
    </source>
</evidence>
<dbReference type="Gene3D" id="3.40.50.720">
    <property type="entry name" value="NAD(P)-binding Rossmann-like Domain"/>
    <property type="match status" value="2"/>
</dbReference>
<dbReference type="PRINTS" id="PR00368">
    <property type="entry name" value="FADPNR"/>
</dbReference>
<evidence type="ECO:0000256" key="6">
    <source>
        <dbReference type="ARBA" id="ARBA00022723"/>
    </source>
</evidence>
<dbReference type="SUPFAM" id="SSF51395">
    <property type="entry name" value="FMN-linked oxidoreductases"/>
    <property type="match status" value="1"/>
</dbReference>
<dbReference type="InterPro" id="IPR023753">
    <property type="entry name" value="FAD/NAD-binding_dom"/>
</dbReference>
<dbReference type="PANTHER" id="PTHR42917:SF2">
    <property type="entry name" value="2,4-DIENOYL-COA REDUCTASE [(2E)-ENOYL-COA-PRODUCING]"/>
    <property type="match status" value="1"/>
</dbReference>
<evidence type="ECO:0000256" key="2">
    <source>
        <dbReference type="ARBA" id="ARBA00001966"/>
    </source>
</evidence>
<evidence type="ECO:0000256" key="3">
    <source>
        <dbReference type="ARBA" id="ARBA00011048"/>
    </source>
</evidence>
<dbReference type="Gene3D" id="3.20.20.70">
    <property type="entry name" value="Aldolase class I"/>
    <property type="match status" value="1"/>
</dbReference>
<comment type="cofactor">
    <cofactor evidence="1">
        <name>FMN</name>
        <dbReference type="ChEBI" id="CHEBI:58210"/>
    </cofactor>
</comment>